<keyword evidence="8" id="KW-1185">Reference proteome</keyword>
<keyword evidence="2" id="KW-0813">Transport</keyword>
<dbReference type="GO" id="GO:0016020">
    <property type="term" value="C:membrane"/>
    <property type="evidence" value="ECO:0007669"/>
    <property type="project" value="UniProtKB-SubCell"/>
</dbReference>
<keyword evidence="4 6" id="KW-1133">Transmembrane helix</keyword>
<accession>A0AAV9N795</accession>
<comment type="caution">
    <text evidence="7">The sequence shown here is derived from an EMBL/GenBank/DDBJ whole genome shotgun (WGS) entry which is preliminary data.</text>
</comment>
<evidence type="ECO:0008006" key="9">
    <source>
        <dbReference type="Google" id="ProtNLM"/>
    </source>
</evidence>
<comment type="subcellular location">
    <subcellularLocation>
        <location evidence="1">Membrane</location>
        <topology evidence="1">Multi-pass membrane protein</topology>
    </subcellularLocation>
</comment>
<evidence type="ECO:0000256" key="3">
    <source>
        <dbReference type="ARBA" id="ARBA00022692"/>
    </source>
</evidence>
<evidence type="ECO:0000313" key="8">
    <source>
        <dbReference type="Proteomes" id="UP001358417"/>
    </source>
</evidence>
<dbReference type="AlphaFoldDB" id="A0AAV9N795"/>
<dbReference type="InterPro" id="IPR036259">
    <property type="entry name" value="MFS_trans_sf"/>
</dbReference>
<feature type="transmembrane region" description="Helical" evidence="6">
    <location>
        <begin position="133"/>
        <end position="154"/>
    </location>
</feature>
<dbReference type="FunFam" id="1.20.1250.20:FF:000013">
    <property type="entry name" value="MFS general substrate transporter"/>
    <property type="match status" value="1"/>
</dbReference>
<dbReference type="RefSeq" id="XP_064705515.1">
    <property type="nucleotide sequence ID" value="XM_064847162.1"/>
</dbReference>
<evidence type="ECO:0000256" key="6">
    <source>
        <dbReference type="SAM" id="Phobius"/>
    </source>
</evidence>
<dbReference type="PANTHER" id="PTHR43791">
    <property type="entry name" value="PERMEASE-RELATED"/>
    <property type="match status" value="1"/>
</dbReference>
<keyword evidence="5 6" id="KW-0472">Membrane</keyword>
<evidence type="ECO:0000256" key="4">
    <source>
        <dbReference type="ARBA" id="ARBA00022989"/>
    </source>
</evidence>
<gene>
    <name evidence="7" type="ORF">LTR84_003574</name>
</gene>
<evidence type="ECO:0000256" key="5">
    <source>
        <dbReference type="ARBA" id="ARBA00023136"/>
    </source>
</evidence>
<sequence length="191" mass="20560">MSMGYTSVSAQVMSIPIFAVAGVLSVSTGLLADRLKHRFGFAMLGCLITTVGFAILLSMMSVPVGARYFALFAITSGSYITLPITIVWLSNNLAGHYKRAVGSAMQLGIGNAGGIIAGNIFLPKQAPTYPVGFGVGLACVWLCGLSCAAMLFILMRENKLRETGQRDYRLQESADEVRNMGDDHPSFRFTY</sequence>
<dbReference type="GeneID" id="89971761"/>
<name>A0AAV9N795_9EURO</name>
<dbReference type="PANTHER" id="PTHR43791:SF52">
    <property type="entry name" value="TRANSPORTER, PUTATIVE (AFU_ORTHOLOGUE AFUA_1G11820)-RELATED"/>
    <property type="match status" value="1"/>
</dbReference>
<dbReference type="SUPFAM" id="SSF103473">
    <property type="entry name" value="MFS general substrate transporter"/>
    <property type="match status" value="1"/>
</dbReference>
<dbReference type="GO" id="GO:0022857">
    <property type="term" value="F:transmembrane transporter activity"/>
    <property type="evidence" value="ECO:0007669"/>
    <property type="project" value="TreeGrafter"/>
</dbReference>
<organism evidence="7 8">
    <name type="scientific">Exophiala bonariae</name>
    <dbReference type="NCBI Taxonomy" id="1690606"/>
    <lineage>
        <taxon>Eukaryota</taxon>
        <taxon>Fungi</taxon>
        <taxon>Dikarya</taxon>
        <taxon>Ascomycota</taxon>
        <taxon>Pezizomycotina</taxon>
        <taxon>Eurotiomycetes</taxon>
        <taxon>Chaetothyriomycetidae</taxon>
        <taxon>Chaetothyriales</taxon>
        <taxon>Herpotrichiellaceae</taxon>
        <taxon>Exophiala</taxon>
    </lineage>
</organism>
<feature type="transmembrane region" description="Helical" evidence="6">
    <location>
        <begin position="101"/>
        <end position="121"/>
    </location>
</feature>
<evidence type="ECO:0000256" key="2">
    <source>
        <dbReference type="ARBA" id="ARBA00022448"/>
    </source>
</evidence>
<feature type="transmembrane region" description="Helical" evidence="6">
    <location>
        <begin position="68"/>
        <end position="89"/>
    </location>
</feature>
<dbReference type="Gene3D" id="1.20.1250.20">
    <property type="entry name" value="MFS general substrate transporter like domains"/>
    <property type="match status" value="1"/>
</dbReference>
<reference evidence="7 8" key="1">
    <citation type="submission" date="2023-08" db="EMBL/GenBank/DDBJ databases">
        <title>Black Yeasts Isolated from many extreme environments.</title>
        <authorList>
            <person name="Coleine C."/>
            <person name="Stajich J.E."/>
            <person name="Selbmann L."/>
        </authorList>
    </citation>
    <scope>NUCLEOTIDE SEQUENCE [LARGE SCALE GENOMIC DNA]</scope>
    <source>
        <strain evidence="7 8">CCFEE 5792</strain>
    </source>
</reference>
<feature type="transmembrane region" description="Helical" evidence="6">
    <location>
        <begin position="39"/>
        <end position="62"/>
    </location>
</feature>
<feature type="transmembrane region" description="Helical" evidence="6">
    <location>
        <begin position="12"/>
        <end position="32"/>
    </location>
</feature>
<evidence type="ECO:0000256" key="1">
    <source>
        <dbReference type="ARBA" id="ARBA00004141"/>
    </source>
</evidence>
<dbReference type="Proteomes" id="UP001358417">
    <property type="component" value="Unassembled WGS sequence"/>
</dbReference>
<proteinExistence type="predicted"/>
<protein>
    <recommendedName>
        <fullName evidence="9">Major facilitator superfamily (MFS) profile domain-containing protein</fullName>
    </recommendedName>
</protein>
<evidence type="ECO:0000313" key="7">
    <source>
        <dbReference type="EMBL" id="KAK5051015.1"/>
    </source>
</evidence>
<keyword evidence="3 6" id="KW-0812">Transmembrane</keyword>
<dbReference type="EMBL" id="JAVRRD010000016">
    <property type="protein sequence ID" value="KAK5051015.1"/>
    <property type="molecule type" value="Genomic_DNA"/>
</dbReference>